<dbReference type="CDD" id="cd20175">
    <property type="entry name" value="ThyX"/>
    <property type="match status" value="1"/>
</dbReference>
<dbReference type="PANTHER" id="PTHR34934">
    <property type="entry name" value="FLAVIN-DEPENDENT THYMIDYLATE SYNTHASE"/>
    <property type="match status" value="1"/>
</dbReference>
<dbReference type="InterPro" id="IPR003669">
    <property type="entry name" value="Thymidylate_synthase_ThyX"/>
</dbReference>
<sequence length="527" mass="58081">MEYPSDDLTPAERERLAPHVTHLDGPVFGLVNLPETVKGALFARYSRYPGTLRRLFLEEFADSLPEAGAWDAGEGERAAQLYERIFVGYGDDSVAQLGGAHVACEWTSNVLTKLLQRPRLGSYLEQSTRYIAYDAPMPGGGFRYHRAPELGPEYERAMDGLFRTYSESLAPVRAWVEGTFPRAAEESDAARARAVNAKAFDLLRGLLPAASLSHMGIYASGQAYEQLILHLIGHPLPEARAYGSMILDAIKATMPSFVARVERPERGGEWVAFLERRRAAAERWAGRLGLDRDPEADARPSVRLLHVDGDEDRLLAALLFEASSVGEDAALSAVRALPAEDRARMLGDLAGDRANRRHRPGRGFEALRYRFEIVSDYGAFRDLQRHRMLTVQWQGLTPDLGAAVPEEVAAAGAGDAYARALDASQAEYHRLAAGGHAEAAPYALCLGYRIRYVLDMNAREAMHLIELRSGREGHPGYRAVAHEMHAQIAEVHPAVAAAMTHVDAETEPRLERILSEIRTESKLAGRA</sequence>
<dbReference type="InterPro" id="IPR036098">
    <property type="entry name" value="Thymidylate_synthase_ThyX_sf"/>
</dbReference>
<protein>
    <submittedName>
        <fullName evidence="5">Thymidylate synthase ThyX</fullName>
        <ecNumber evidence="5">2.1.1.148</ecNumber>
    </submittedName>
</protein>
<dbReference type="GO" id="GO:0070402">
    <property type="term" value="F:NADPH binding"/>
    <property type="evidence" value="ECO:0007669"/>
    <property type="project" value="TreeGrafter"/>
</dbReference>
<evidence type="ECO:0000256" key="4">
    <source>
        <dbReference type="ARBA" id="ARBA00022827"/>
    </source>
</evidence>
<dbReference type="SUPFAM" id="SSF69796">
    <property type="entry name" value="Thymidylate synthase-complementing protein Thy1"/>
    <property type="match status" value="2"/>
</dbReference>
<dbReference type="PANTHER" id="PTHR34934:SF1">
    <property type="entry name" value="FLAVIN-DEPENDENT THYMIDYLATE SYNTHASE"/>
    <property type="match status" value="1"/>
</dbReference>
<dbReference type="Gene3D" id="3.30.1360.170">
    <property type="match status" value="2"/>
</dbReference>
<dbReference type="EMBL" id="CADCVS010000480">
    <property type="protein sequence ID" value="CAA9529490.1"/>
    <property type="molecule type" value="Genomic_DNA"/>
</dbReference>
<evidence type="ECO:0000256" key="3">
    <source>
        <dbReference type="ARBA" id="ARBA00022727"/>
    </source>
</evidence>
<dbReference type="GO" id="GO:0004799">
    <property type="term" value="F:thymidylate synthase activity"/>
    <property type="evidence" value="ECO:0007669"/>
    <property type="project" value="TreeGrafter"/>
</dbReference>
<gene>
    <name evidence="5" type="ORF">AVDCRST_MAG30-3648</name>
</gene>
<dbReference type="Pfam" id="PF02511">
    <property type="entry name" value="Thy1"/>
    <property type="match status" value="2"/>
</dbReference>
<dbReference type="GO" id="GO:0050660">
    <property type="term" value="F:flavin adenine dinucleotide binding"/>
    <property type="evidence" value="ECO:0007669"/>
    <property type="project" value="InterPro"/>
</dbReference>
<keyword evidence="1 5" id="KW-0489">Methyltransferase</keyword>
<evidence type="ECO:0000256" key="1">
    <source>
        <dbReference type="ARBA" id="ARBA00022603"/>
    </source>
</evidence>
<keyword evidence="3" id="KW-0545">Nucleotide biosynthesis</keyword>
<dbReference type="GO" id="GO:0050797">
    <property type="term" value="F:thymidylate synthase (FAD) activity"/>
    <property type="evidence" value="ECO:0007669"/>
    <property type="project" value="UniProtKB-EC"/>
</dbReference>
<dbReference type="AlphaFoldDB" id="A0A6J4TQY7"/>
<reference evidence="5" key="1">
    <citation type="submission" date="2020-02" db="EMBL/GenBank/DDBJ databases">
        <authorList>
            <person name="Meier V. D."/>
        </authorList>
    </citation>
    <scope>NUCLEOTIDE SEQUENCE</scope>
    <source>
        <strain evidence="5">AVDCRST_MAG30</strain>
    </source>
</reference>
<keyword evidence="2" id="KW-0285">Flavoprotein</keyword>
<dbReference type="PROSITE" id="PS51331">
    <property type="entry name" value="THYX"/>
    <property type="match status" value="2"/>
</dbReference>
<evidence type="ECO:0000313" key="5">
    <source>
        <dbReference type="EMBL" id="CAA9529490.1"/>
    </source>
</evidence>
<proteinExistence type="predicted"/>
<dbReference type="EC" id="2.1.1.148" evidence="5"/>
<accession>A0A6J4TQY7</accession>
<name>A0A6J4TQY7_9ACTN</name>
<organism evidence="5">
    <name type="scientific">uncultured Solirubrobacteraceae bacterium</name>
    <dbReference type="NCBI Taxonomy" id="1162706"/>
    <lineage>
        <taxon>Bacteria</taxon>
        <taxon>Bacillati</taxon>
        <taxon>Actinomycetota</taxon>
        <taxon>Thermoleophilia</taxon>
        <taxon>Solirubrobacterales</taxon>
        <taxon>Solirubrobacteraceae</taxon>
        <taxon>environmental samples</taxon>
    </lineage>
</organism>
<dbReference type="GO" id="GO:0032259">
    <property type="term" value="P:methylation"/>
    <property type="evidence" value="ECO:0007669"/>
    <property type="project" value="UniProtKB-KW"/>
</dbReference>
<dbReference type="GO" id="GO:0006231">
    <property type="term" value="P:dTMP biosynthetic process"/>
    <property type="evidence" value="ECO:0007669"/>
    <property type="project" value="InterPro"/>
</dbReference>
<evidence type="ECO:0000256" key="2">
    <source>
        <dbReference type="ARBA" id="ARBA00022630"/>
    </source>
</evidence>
<keyword evidence="4" id="KW-0274">FAD</keyword>
<keyword evidence="5" id="KW-0808">Transferase</keyword>